<dbReference type="Gene3D" id="3.90.550.10">
    <property type="entry name" value="Spore Coat Polysaccharide Biosynthesis Protein SpsA, Chain A"/>
    <property type="match status" value="1"/>
</dbReference>
<dbReference type="EMBL" id="LGUC01000001">
    <property type="protein sequence ID" value="KPN29439.1"/>
    <property type="molecule type" value="Genomic_DNA"/>
</dbReference>
<dbReference type="STRING" id="699431.SY89_00152"/>
<gene>
    <name evidence="2" type="primary">aglE</name>
    <name evidence="2" type="ORF">SY89_00152</name>
</gene>
<sequence length="302" mass="34903">MARVTVITPTYNREETLPRTIESVLSQTFEDFEYLIIDDASTDDTEAVVNSYDDGRIKYIKHESNMRQAAARNTGLEEANGEYVAFIDSDDEWHPRKLAEQLSVIEERDDEWVGVYCDSTTLRTSRIKDIITRLFPYEIRREGSEELMREILAMQGNISAGSSLLVRTDIARDKRGFDESLPRHEDIDFVLRLLQNGKLAYVDQELVIVHESPDPTAELVEESKKVLLNKFNNEIKRVESEGYPVRKYHRFHLARCHLRDGNIRTGIAYLRGSRASNPRQYLRLCVAAIQGGRKRLFNVFLD</sequence>
<dbReference type="Pfam" id="PF00535">
    <property type="entry name" value="Glycos_transf_2"/>
    <property type="match status" value="1"/>
</dbReference>
<feature type="domain" description="Glycosyltransferase 2-like" evidence="1">
    <location>
        <begin position="5"/>
        <end position="125"/>
    </location>
</feature>
<dbReference type="RefSeq" id="WP_189319083.1">
    <property type="nucleotide sequence ID" value="NZ_LGUC01000001.1"/>
</dbReference>
<dbReference type="OrthoDB" id="46222at2157"/>
<protein>
    <submittedName>
        <fullName evidence="2">Glycosyltransferase AglE</fullName>
        <ecNumber evidence="2">2.4.1.-</ecNumber>
    </submittedName>
</protein>
<organism evidence="2 3">
    <name type="scientific">Halolamina pelagica</name>
    <dbReference type="NCBI Taxonomy" id="699431"/>
    <lineage>
        <taxon>Archaea</taxon>
        <taxon>Methanobacteriati</taxon>
        <taxon>Methanobacteriota</taxon>
        <taxon>Stenosarchaea group</taxon>
        <taxon>Halobacteria</taxon>
        <taxon>Halobacteriales</taxon>
        <taxon>Haloferacaceae</taxon>
    </lineage>
</organism>
<keyword evidence="2" id="KW-0328">Glycosyltransferase</keyword>
<keyword evidence="2" id="KW-0808">Transferase</keyword>
<accession>A0A0P7HYP2</accession>
<dbReference type="InterPro" id="IPR050834">
    <property type="entry name" value="Glycosyltransf_2"/>
</dbReference>
<dbReference type="PANTHER" id="PTHR43685">
    <property type="entry name" value="GLYCOSYLTRANSFERASE"/>
    <property type="match status" value="1"/>
</dbReference>
<dbReference type="PANTHER" id="PTHR43685:SF2">
    <property type="entry name" value="GLYCOSYLTRANSFERASE 2-LIKE DOMAIN-CONTAINING PROTEIN"/>
    <property type="match status" value="1"/>
</dbReference>
<evidence type="ECO:0000313" key="3">
    <source>
        <dbReference type="Proteomes" id="UP000050535"/>
    </source>
</evidence>
<comment type="caution">
    <text evidence="2">The sequence shown here is derived from an EMBL/GenBank/DDBJ whole genome shotgun (WGS) entry which is preliminary data.</text>
</comment>
<evidence type="ECO:0000259" key="1">
    <source>
        <dbReference type="Pfam" id="PF00535"/>
    </source>
</evidence>
<dbReference type="Proteomes" id="UP000050535">
    <property type="component" value="Unassembled WGS sequence"/>
</dbReference>
<evidence type="ECO:0000313" key="2">
    <source>
        <dbReference type="EMBL" id="KPN29439.1"/>
    </source>
</evidence>
<dbReference type="EC" id="2.4.1.-" evidence="2"/>
<proteinExistence type="predicted"/>
<dbReference type="AlphaFoldDB" id="A0A0P7HYP2"/>
<name>A0A0P7HYP2_9EURY</name>
<dbReference type="InterPro" id="IPR029044">
    <property type="entry name" value="Nucleotide-diphossugar_trans"/>
</dbReference>
<keyword evidence="3" id="KW-1185">Reference proteome</keyword>
<dbReference type="SUPFAM" id="SSF53448">
    <property type="entry name" value="Nucleotide-diphospho-sugar transferases"/>
    <property type="match status" value="1"/>
</dbReference>
<dbReference type="GO" id="GO:0016757">
    <property type="term" value="F:glycosyltransferase activity"/>
    <property type="evidence" value="ECO:0007669"/>
    <property type="project" value="UniProtKB-KW"/>
</dbReference>
<dbReference type="CDD" id="cd00761">
    <property type="entry name" value="Glyco_tranf_GTA_type"/>
    <property type="match status" value="1"/>
</dbReference>
<dbReference type="InterPro" id="IPR001173">
    <property type="entry name" value="Glyco_trans_2-like"/>
</dbReference>
<reference evidence="3" key="1">
    <citation type="submission" date="2013-11" db="EMBL/GenBank/DDBJ databases">
        <authorList>
            <person name="Hoang H.T."/>
            <person name="Killian M.L."/>
            <person name="Madson D.M."/>
            <person name="Arruda P.H.E."/>
            <person name="Sun D."/>
            <person name="Schwartz K.J."/>
            <person name="Yoon K."/>
        </authorList>
    </citation>
    <scope>NUCLEOTIDE SEQUENCE [LARGE SCALE GENOMIC DNA]</scope>
    <source>
        <strain evidence="3">CDK2</strain>
    </source>
</reference>